<feature type="coiled-coil region" evidence="1">
    <location>
        <begin position="357"/>
        <end position="405"/>
    </location>
</feature>
<feature type="coiled-coil region" evidence="1">
    <location>
        <begin position="989"/>
        <end position="1030"/>
    </location>
</feature>
<keyword evidence="1" id="KW-0175">Coiled coil</keyword>
<dbReference type="STRING" id="3988.B9RNN7"/>
<dbReference type="eggNOG" id="ENOG502QREE">
    <property type="taxonomic scope" value="Eukaryota"/>
</dbReference>
<feature type="region of interest" description="Disordered" evidence="2">
    <location>
        <begin position="41"/>
        <end position="69"/>
    </location>
</feature>
<evidence type="ECO:0000313" key="4">
    <source>
        <dbReference type="Proteomes" id="UP000008311"/>
    </source>
</evidence>
<feature type="coiled-coil region" evidence="1">
    <location>
        <begin position="1403"/>
        <end position="1493"/>
    </location>
</feature>
<feature type="coiled-coil region" evidence="1">
    <location>
        <begin position="1795"/>
        <end position="1829"/>
    </location>
</feature>
<name>B9RNN7_RICCO</name>
<feature type="coiled-coil region" evidence="1">
    <location>
        <begin position="1062"/>
        <end position="1153"/>
    </location>
</feature>
<feature type="compositionally biased region" description="Polar residues" evidence="2">
    <location>
        <begin position="45"/>
        <end position="57"/>
    </location>
</feature>
<dbReference type="EMBL" id="EQ973791">
    <property type="protein sequence ID" value="EEF46805.1"/>
    <property type="molecule type" value="Genomic_DNA"/>
</dbReference>
<dbReference type="FunCoup" id="B9RNN7">
    <property type="interactions" value="1136"/>
</dbReference>
<feature type="coiled-coil region" evidence="1">
    <location>
        <begin position="1620"/>
        <end position="1703"/>
    </location>
</feature>
<proteinExistence type="predicted"/>
<feature type="coiled-coil region" evidence="1">
    <location>
        <begin position="504"/>
        <end position="538"/>
    </location>
</feature>
<feature type="coiled-coil region" evidence="1">
    <location>
        <begin position="434"/>
        <end position="475"/>
    </location>
</feature>
<evidence type="ECO:0000256" key="2">
    <source>
        <dbReference type="SAM" id="MobiDB-lite"/>
    </source>
</evidence>
<organism evidence="3 4">
    <name type="scientific">Ricinus communis</name>
    <name type="common">Castor bean</name>
    <dbReference type="NCBI Taxonomy" id="3988"/>
    <lineage>
        <taxon>Eukaryota</taxon>
        <taxon>Viridiplantae</taxon>
        <taxon>Streptophyta</taxon>
        <taxon>Embryophyta</taxon>
        <taxon>Tracheophyta</taxon>
        <taxon>Spermatophyta</taxon>
        <taxon>Magnoliopsida</taxon>
        <taxon>eudicotyledons</taxon>
        <taxon>Gunneridae</taxon>
        <taxon>Pentapetalae</taxon>
        <taxon>rosids</taxon>
        <taxon>fabids</taxon>
        <taxon>Malpighiales</taxon>
        <taxon>Euphorbiaceae</taxon>
        <taxon>Acalyphoideae</taxon>
        <taxon>Acalypheae</taxon>
        <taxon>Ricinus</taxon>
    </lineage>
</organism>
<keyword evidence="4" id="KW-1185">Reference proteome</keyword>
<feature type="region of interest" description="Disordered" evidence="2">
    <location>
        <begin position="670"/>
        <end position="689"/>
    </location>
</feature>
<gene>
    <name evidence="3" type="ORF">RCOM_0919300</name>
</gene>
<reference evidence="4" key="1">
    <citation type="journal article" date="2010" name="Nat. Biotechnol.">
        <title>Draft genome sequence of the oilseed species Ricinus communis.</title>
        <authorList>
            <person name="Chan A.P."/>
            <person name="Crabtree J."/>
            <person name="Zhao Q."/>
            <person name="Lorenzi H."/>
            <person name="Orvis J."/>
            <person name="Puiu D."/>
            <person name="Melake-Berhan A."/>
            <person name="Jones K.M."/>
            <person name="Redman J."/>
            <person name="Chen G."/>
            <person name="Cahoon E.B."/>
            <person name="Gedil M."/>
            <person name="Stanke M."/>
            <person name="Haas B.J."/>
            <person name="Wortman J.R."/>
            <person name="Fraser-Liggett C.M."/>
            <person name="Ravel J."/>
            <person name="Rabinowicz P.D."/>
        </authorList>
    </citation>
    <scope>NUCLEOTIDE SEQUENCE [LARGE SCALE GENOMIC DNA]</scope>
    <source>
        <strain evidence="4">cv. Hale</strain>
    </source>
</reference>
<evidence type="ECO:0000313" key="3">
    <source>
        <dbReference type="EMBL" id="EEF46805.1"/>
    </source>
</evidence>
<evidence type="ECO:0000256" key="1">
    <source>
        <dbReference type="SAM" id="Coils"/>
    </source>
</evidence>
<dbReference type="Proteomes" id="UP000008311">
    <property type="component" value="Unassembled WGS sequence"/>
</dbReference>
<feature type="coiled-coil region" evidence="1">
    <location>
        <begin position="737"/>
        <end position="856"/>
    </location>
</feature>
<feature type="coiled-coil region" evidence="1">
    <location>
        <begin position="901"/>
        <end position="928"/>
    </location>
</feature>
<dbReference type="PANTHER" id="PTHR43939">
    <property type="entry name" value="COILED-COIL DOMAIN-CONTAINING PROTEIN 158"/>
    <property type="match status" value="1"/>
</dbReference>
<accession>B9RNN7</accession>
<sequence length="1934" mass="216879">MQEDDVLGLKQFGADHVMALERDGRTALTEQGNDAEIVEMAASEQAVTEDSASQLKQNDGAGDGSASASAMDVLDGFQGSTMSSPVADGTFGVVHEVANQPGEVDHVGASNAEDSETLSETGHFGENKKDSQANRTVEACKLQHMPEESFIFVDKSHEDSLFTKLPNSNDECTACSPADVRPISFSQLIEAIKQLNEDEYKLLLLSRESTGSSMSLQHDPPVLLEKLSEELFLTSCVKDILHLQLTEQSNLQTEYDHQFQQLDGEISVLRVSFNEARDKCDSLAEELAECRSELQASISGREELLLQFHAAKAEVEEVSTRANKLHNSLERSQSDLLTLSKESADSKDLVGTLHAENENLNQIIALLTEEKKKLVDEKNACLSENEKLKKELADCKNRVAALQVESSNLSGTLASVTADCKKFEKEKESCANGNEKLSIELSDFKDLMESLQVENVNLRVELAIATEDRMKLEEDKDYSVHEMERLSSELLVLRERLTKDHGDFKQLEFELKEVITRLEQLTEENMFLKSSLEIHKAKIKEINDMQAQRSSVGEAQNKVGILELQSRGCESEAVYDQSHEKHGKQDAEATEKSLHDAFSGVPPHKSFELEVLDDSLGFVVLKGRLEEGEKVLQKLEKGIEDMNSHAGFLSRSSSKVAAPAVSKLIQAFESKTHHEEHDTEEAALTEDRSSLADPFASTKEHAGNLKAVLKQLALDAVNASLLFKAERDGTDAANVTIKELKFQFEAMERHTDNLEATNIQFGVLYEAMKQHVFVVNEKNEELEGLYEILKQQNSNLKAENSELLEKLSICELQINDMQSNFNDLRLSSDELASVLRGQLENLQEEAADRVVEAEKEWNSTVAQIIEAVKRLDDSTGFPASPIITSGGHGSADISSHATSSINAAIKTIEDLKEKLEVASSDHEATLNLLKEVNEKYSELLGKNVLTSGTLDRLYCDLRKLVIDLCSSEGGNEIGLQDEKLLDPADYNIYKTLTEQLENALAERLQLQSVNRKLNLDLMSRTEDVEELNRRCSDIRSIEKLIEYVEGVVKVEDSEVDLDGPPITRLQSLLSSLVRKYKEADERVSSSKVEELTELREKIHQLTALKLQQETEILLLKEHLGQVEGALSHMQSELQEKLSELEQSEQKVASVREKLGIAVAKGKGLVKQRDSLTRSLSERSSELERCSQELQLKDARMNELETKLKTFSEAGERVEALESELSYIRNSATALRESFLLKDSVLQRIEEILEDLDLPEHFHSRDIIEKVDWLARSATGNSLPPADLDQKGSVGGSYSDAGFVMMDAWKEDVQPSSNSGDDLRRKYEDLQGKFYGLAEQNEMLEQSLMERNQLVQRWEELLDRIDMPAHLRSVEPEDRIEWLGSAFSEANHDKNSLLQNIGKLEDHCGSLAADLEESQKRISSLNAELKESQKRISDLEKDIQAVIQEKENLSERVEILNWDHEKLSAKAVQLAFNNENLQNEVTDLQNQLVQKLGNEEHIQRIDGEICRLQDLVCDALKDPGVKDSKSGGDNIECLEGLLMKLVEKCTTPSVEEHHAEEADADFYKGRTRAIQDDLVSDVALLKRDVVDSAEPNVDVLKKQLEETLSELIYVKEERDSYMEKQQSLVCAVEALERQRVELQELLSQEEQKSTSLREKLNVAVRKGKSLVQQRDSLKKMTEELTTELEHLKSEIKHCENALTDYKLKMRDLTSFSERVEALESENLVMRNRMAENDSILREKEHILSMILNALGDFDVGGEIYNSDPIKKLEHVGKLCRDLHAAVASSEEESRKSRRAAELLLAELNEVQDRNDNLQDELAKVTAELTQLSKGRDVAEAAKFEALSRFEKLSLVRTEEKNKRNSELVLLKSAANQLRKSFFDITVLLSAFFSEDLEFLQNLESGVVSCLQTVEADHGVQMPLFSASDGITSSPSQNKV</sequence>
<protein>
    <submittedName>
        <fullName evidence="3">Uncharacterized protein</fullName>
    </submittedName>
</protein>
<feature type="coiled-coil region" evidence="1">
    <location>
        <begin position="1182"/>
        <end position="1209"/>
    </location>
</feature>
<dbReference type="InParanoid" id="B9RNN7"/>
<dbReference type="PANTHER" id="PTHR43939:SF50">
    <property type="entry name" value="NUCLEOPORIN"/>
    <property type="match status" value="1"/>
</dbReference>